<dbReference type="Proteomes" id="UP001293254">
    <property type="component" value="Unassembled WGS sequence"/>
</dbReference>
<keyword evidence="2" id="KW-1185">Reference proteome</keyword>
<accession>A0AAE1XNP3</accession>
<sequence length="103" mass="11717">MSVGDDCVEGLFSKLSVGGERLQIWSQSLFGNRRKHKKELKEGYWSMEGMSHHGGVVLVLGAKCKELEGILIDDEIRWKQRTKVHWLAEGNQNTKYFHAKASS</sequence>
<evidence type="ECO:0000313" key="1">
    <source>
        <dbReference type="EMBL" id="KAK4415196.1"/>
    </source>
</evidence>
<organism evidence="1 2">
    <name type="scientific">Sesamum alatum</name>
    <dbReference type="NCBI Taxonomy" id="300844"/>
    <lineage>
        <taxon>Eukaryota</taxon>
        <taxon>Viridiplantae</taxon>
        <taxon>Streptophyta</taxon>
        <taxon>Embryophyta</taxon>
        <taxon>Tracheophyta</taxon>
        <taxon>Spermatophyta</taxon>
        <taxon>Magnoliopsida</taxon>
        <taxon>eudicotyledons</taxon>
        <taxon>Gunneridae</taxon>
        <taxon>Pentapetalae</taxon>
        <taxon>asterids</taxon>
        <taxon>lamiids</taxon>
        <taxon>Lamiales</taxon>
        <taxon>Pedaliaceae</taxon>
        <taxon>Sesamum</taxon>
    </lineage>
</organism>
<dbReference type="EMBL" id="JACGWO010000011">
    <property type="protein sequence ID" value="KAK4415196.1"/>
    <property type="molecule type" value="Genomic_DNA"/>
</dbReference>
<name>A0AAE1XNP3_9LAMI</name>
<gene>
    <name evidence="1" type="ORF">Salat_2626800</name>
</gene>
<reference evidence="1" key="1">
    <citation type="submission" date="2020-06" db="EMBL/GenBank/DDBJ databases">
        <authorList>
            <person name="Li T."/>
            <person name="Hu X."/>
            <person name="Zhang T."/>
            <person name="Song X."/>
            <person name="Zhang H."/>
            <person name="Dai N."/>
            <person name="Sheng W."/>
            <person name="Hou X."/>
            <person name="Wei L."/>
        </authorList>
    </citation>
    <scope>NUCLEOTIDE SEQUENCE</scope>
    <source>
        <strain evidence="1">3651</strain>
        <tissue evidence="1">Leaf</tissue>
    </source>
</reference>
<evidence type="ECO:0000313" key="2">
    <source>
        <dbReference type="Proteomes" id="UP001293254"/>
    </source>
</evidence>
<proteinExistence type="predicted"/>
<reference evidence="1" key="2">
    <citation type="journal article" date="2024" name="Plant">
        <title>Genomic evolution and insights into agronomic trait innovations of Sesamum species.</title>
        <authorList>
            <person name="Miao H."/>
            <person name="Wang L."/>
            <person name="Qu L."/>
            <person name="Liu H."/>
            <person name="Sun Y."/>
            <person name="Le M."/>
            <person name="Wang Q."/>
            <person name="Wei S."/>
            <person name="Zheng Y."/>
            <person name="Lin W."/>
            <person name="Duan Y."/>
            <person name="Cao H."/>
            <person name="Xiong S."/>
            <person name="Wang X."/>
            <person name="Wei L."/>
            <person name="Li C."/>
            <person name="Ma Q."/>
            <person name="Ju M."/>
            <person name="Zhao R."/>
            <person name="Li G."/>
            <person name="Mu C."/>
            <person name="Tian Q."/>
            <person name="Mei H."/>
            <person name="Zhang T."/>
            <person name="Gao T."/>
            <person name="Zhang H."/>
        </authorList>
    </citation>
    <scope>NUCLEOTIDE SEQUENCE</scope>
    <source>
        <strain evidence="1">3651</strain>
    </source>
</reference>
<protein>
    <submittedName>
        <fullName evidence="1">Uncharacterized protein</fullName>
    </submittedName>
</protein>
<dbReference type="AlphaFoldDB" id="A0AAE1XNP3"/>
<comment type="caution">
    <text evidence="1">The sequence shown here is derived from an EMBL/GenBank/DDBJ whole genome shotgun (WGS) entry which is preliminary data.</text>
</comment>